<dbReference type="InterPro" id="IPR011990">
    <property type="entry name" value="TPR-like_helical_dom_sf"/>
</dbReference>
<dbReference type="Gene3D" id="1.25.40.10">
    <property type="entry name" value="Tetratricopeptide repeat domain"/>
    <property type="match status" value="1"/>
</dbReference>
<sequence>MLAAPMPGDAEAARFKAAFERGEALFQARDFGAAIANFKEADRARATPEVAWDLARCFERLGDEAFTLYYYRLYLRRAPNAPDTLEVAEKVGIVIARLEAEGKGVLELDAPRADAVTLQGNVYPSPPVAAFLPPGDYEVSAQFTSGVKTMSVQIRSGKMTTVTFEPVQPPLLHLADALTAEQIAQGVEAAPSPGVKPLRVASYVVAAAGLAALIAGGTLGVLANGDKSDAQDKSLTVAQAQRAAQAANGKALGANLLFGIGGAAVAGGALMFVFSMPEPGMKSGASK</sequence>
<evidence type="ECO:0008006" key="4">
    <source>
        <dbReference type="Google" id="ProtNLM"/>
    </source>
</evidence>
<evidence type="ECO:0000256" key="1">
    <source>
        <dbReference type="SAM" id="Phobius"/>
    </source>
</evidence>
<evidence type="ECO:0000313" key="3">
    <source>
        <dbReference type="Proteomes" id="UP000249061"/>
    </source>
</evidence>
<protein>
    <recommendedName>
        <fullName evidence="4">PEGA domain-containing protein</fullName>
    </recommendedName>
</protein>
<gene>
    <name evidence="2" type="ORF">DI536_22440</name>
</gene>
<comment type="caution">
    <text evidence="2">The sequence shown here is derived from an EMBL/GenBank/DDBJ whole genome shotgun (WGS) entry which is preliminary data.</text>
</comment>
<proteinExistence type="predicted"/>
<name>A0A2W5T8L9_9BACT</name>
<feature type="transmembrane region" description="Helical" evidence="1">
    <location>
        <begin position="200"/>
        <end position="223"/>
    </location>
</feature>
<accession>A0A2W5T8L9</accession>
<feature type="transmembrane region" description="Helical" evidence="1">
    <location>
        <begin position="252"/>
        <end position="274"/>
    </location>
</feature>
<dbReference type="AlphaFoldDB" id="A0A2W5T8L9"/>
<keyword evidence="1" id="KW-0472">Membrane</keyword>
<evidence type="ECO:0000313" key="2">
    <source>
        <dbReference type="EMBL" id="PZR09343.1"/>
    </source>
</evidence>
<organism evidence="2 3">
    <name type="scientific">Archangium gephyra</name>
    <dbReference type="NCBI Taxonomy" id="48"/>
    <lineage>
        <taxon>Bacteria</taxon>
        <taxon>Pseudomonadati</taxon>
        <taxon>Myxococcota</taxon>
        <taxon>Myxococcia</taxon>
        <taxon>Myxococcales</taxon>
        <taxon>Cystobacterineae</taxon>
        <taxon>Archangiaceae</taxon>
        <taxon>Archangium</taxon>
    </lineage>
</organism>
<dbReference type="EMBL" id="QFQP01000021">
    <property type="protein sequence ID" value="PZR09343.1"/>
    <property type="molecule type" value="Genomic_DNA"/>
</dbReference>
<keyword evidence="1" id="KW-1133">Transmembrane helix</keyword>
<reference evidence="2 3" key="1">
    <citation type="submission" date="2017-08" db="EMBL/GenBank/DDBJ databases">
        <title>Infants hospitalized years apart are colonized by the same room-sourced microbial strains.</title>
        <authorList>
            <person name="Brooks B."/>
            <person name="Olm M.R."/>
            <person name="Firek B.A."/>
            <person name="Baker R."/>
            <person name="Thomas B.C."/>
            <person name="Morowitz M.J."/>
            <person name="Banfield J.F."/>
        </authorList>
    </citation>
    <scope>NUCLEOTIDE SEQUENCE [LARGE SCALE GENOMIC DNA]</scope>
    <source>
        <strain evidence="2">S2_003_000_R2_14</strain>
    </source>
</reference>
<dbReference type="Proteomes" id="UP000249061">
    <property type="component" value="Unassembled WGS sequence"/>
</dbReference>
<keyword evidence="1" id="KW-0812">Transmembrane</keyword>